<dbReference type="AlphaFoldDB" id="A0A061QJ72"/>
<name>A0A061QJ72_9CHLO</name>
<sequence length="72" mass="7965">PSDKLSIKARFWRPHVESDPLLSLLSFPPPPLCSLTAFAAHPLGNSSCCAPIACLCFLFVVWRAWIAWAQGR</sequence>
<keyword evidence="1" id="KW-0472">Membrane</keyword>
<keyword evidence="1" id="KW-0812">Transmembrane</keyword>
<dbReference type="EMBL" id="GBEZ01026617">
    <property type="protein sequence ID" value="JAC60607.1"/>
    <property type="molecule type" value="Transcribed_RNA"/>
</dbReference>
<gene>
    <name evidence="2" type="ORF">TSPGSL018_28533</name>
</gene>
<accession>A0A061QJ72</accession>
<reference evidence="2" key="1">
    <citation type="submission" date="2014-05" db="EMBL/GenBank/DDBJ databases">
        <title>The transcriptome of the halophilic microalga Tetraselmis sp. GSL018 isolated from the Great Salt Lake, Utah.</title>
        <authorList>
            <person name="Jinkerson R.E."/>
            <person name="D'Adamo S."/>
            <person name="Posewitz M.C."/>
        </authorList>
    </citation>
    <scope>NUCLEOTIDE SEQUENCE</scope>
    <source>
        <strain evidence="2">GSL018</strain>
    </source>
</reference>
<keyword evidence="1" id="KW-1133">Transmembrane helix</keyword>
<organism evidence="2">
    <name type="scientific">Tetraselmis sp. GSL018</name>
    <dbReference type="NCBI Taxonomy" id="582737"/>
    <lineage>
        <taxon>Eukaryota</taxon>
        <taxon>Viridiplantae</taxon>
        <taxon>Chlorophyta</taxon>
        <taxon>core chlorophytes</taxon>
        <taxon>Chlorodendrophyceae</taxon>
        <taxon>Chlorodendrales</taxon>
        <taxon>Chlorodendraceae</taxon>
        <taxon>Tetraselmis</taxon>
    </lineage>
</organism>
<protein>
    <submittedName>
        <fullName evidence="2">Uncharacterized protein</fullName>
    </submittedName>
</protein>
<evidence type="ECO:0000256" key="1">
    <source>
        <dbReference type="SAM" id="Phobius"/>
    </source>
</evidence>
<feature type="non-terminal residue" evidence="2">
    <location>
        <position position="1"/>
    </location>
</feature>
<feature type="non-terminal residue" evidence="2">
    <location>
        <position position="72"/>
    </location>
</feature>
<proteinExistence type="predicted"/>
<evidence type="ECO:0000313" key="2">
    <source>
        <dbReference type="EMBL" id="JAC60607.1"/>
    </source>
</evidence>
<feature type="transmembrane region" description="Helical" evidence="1">
    <location>
        <begin position="50"/>
        <end position="68"/>
    </location>
</feature>